<dbReference type="Pfam" id="PF00562">
    <property type="entry name" value="RNA_pol_Rpb2_6"/>
    <property type="match status" value="1"/>
</dbReference>
<evidence type="ECO:0000259" key="13">
    <source>
        <dbReference type="Pfam" id="PF04563"/>
    </source>
</evidence>
<dbReference type="GO" id="GO:0003677">
    <property type="term" value="F:DNA binding"/>
    <property type="evidence" value="ECO:0007669"/>
    <property type="project" value="InterPro"/>
</dbReference>
<evidence type="ECO:0000256" key="1">
    <source>
        <dbReference type="ARBA" id="ARBA00006835"/>
    </source>
</evidence>
<comment type="catalytic activity">
    <reaction evidence="7 9">
        <text>RNA(n) + a ribonucleoside 5'-triphosphate = RNA(n+1) + diphosphate</text>
        <dbReference type="Rhea" id="RHEA:21248"/>
        <dbReference type="Rhea" id="RHEA-COMP:14527"/>
        <dbReference type="Rhea" id="RHEA-COMP:17342"/>
        <dbReference type="ChEBI" id="CHEBI:33019"/>
        <dbReference type="ChEBI" id="CHEBI:61557"/>
        <dbReference type="ChEBI" id="CHEBI:140395"/>
        <dbReference type="EC" id="2.7.7.6"/>
    </reaction>
</comment>
<dbReference type="GO" id="GO:0006351">
    <property type="term" value="P:DNA-templated transcription"/>
    <property type="evidence" value="ECO:0007669"/>
    <property type="project" value="InterPro"/>
</dbReference>
<dbReference type="InterPro" id="IPR037034">
    <property type="entry name" value="RNA_pol_Rpb2_2_sf"/>
</dbReference>
<evidence type="ECO:0000259" key="10">
    <source>
        <dbReference type="Pfam" id="PF00562"/>
    </source>
</evidence>
<comment type="similarity">
    <text evidence="1 8">Belongs to the RNA polymerase beta chain family.</text>
</comment>
<keyword evidence="4 9" id="KW-0548">Nucleotidyltransferase</keyword>
<dbReference type="InterPro" id="IPR007641">
    <property type="entry name" value="RNA_pol_Rpb2_7"/>
</dbReference>
<sequence length="945" mass="106279">MAILSTLQSRKSLPLDEKWLLVPAFLKVRGLVKQHIVSFDYFVNEEIKTIMLANQKITSDANPNFYLKYLDIRVGKPSSEEGLNQIHDKITPQECRLRDMTYAAPINVDVEYTRGNQRVIKRDLTIGRMPIMLRSSKCILKDLAEEELARVQECPYDPGGYFIVKGSEKVILIQEQLSKNRIMIGRNSNKDLQCEVLSSTAEKKSKTYVIARRNKYWLRHNQLNDDIPVAIVFKAMGVESDYNIISAIGLEEKYVTAFSASLDECASNHIYTQQQAINYITTKIKTRKFGTPYGGSAVSSGIPVPKEHEAVDFLSSSMICHIPCDDGNFKMKAIFLGLMTRRLIQAELGECELDDRDFYGNKRLELAGSLLSLLFEDVLKRFNSELKRVADNSLGKTLAAPLDIVKHMRQDLITHAISNALSTGNWIIKRFRMERHGVTQVLSRLSYISALGMMTRINSTFEKTRKVSGPRSLQPSQWGMLCPSDTPEGEACGLVKNLALISHITTDSDERPVLRLLFNSGVEDLQNMHFSHINNPNYHQVFLNGLLVGTTVDPARVVRAVRTVRRSGLLSEFVSVSRSLPLRAVYIASDGGRLCRPYLIVEDGKVLLQPHHIQVLDQEGIVFAGARICSKQTMINKHMPVVSQESSSPTAQASLTPGRSIEYKDVSITYKNPVPSYAERVLLTYNDEEAHLVKVLLRQTRRPELGDKFSSRHGQKGVCGLIAAQEDLPFNDLGMVPDMIMNPHGYPSRMTVGKLMELLSSKNAVLSGRYHYGTAFGGDQVNDVCNELASRGYNYLGKDMLTSGITGQQLSAYIYFGPIYYQKLKHMVHDKMHARARGPRAVLTRQPTEGRSREGGLRLGEMERDCLIAYGASMLLMERLMVSSDEFKVEVCSDCGLIGYHGWCQNCRSSKSLANIKIPYACKLLFQELQSMNIVPRLELARYTQ</sequence>
<dbReference type="PROSITE" id="PS01166">
    <property type="entry name" value="RNA_POL_BETA"/>
    <property type="match status" value="1"/>
</dbReference>
<accession>A0AAN8J2W1</accession>
<organism evidence="16 17">
    <name type="scientific">Trichostrongylus colubriformis</name>
    <name type="common">Black scour worm</name>
    <dbReference type="NCBI Taxonomy" id="6319"/>
    <lineage>
        <taxon>Eukaryota</taxon>
        <taxon>Metazoa</taxon>
        <taxon>Ecdysozoa</taxon>
        <taxon>Nematoda</taxon>
        <taxon>Chromadorea</taxon>
        <taxon>Rhabditida</taxon>
        <taxon>Rhabditina</taxon>
        <taxon>Rhabditomorpha</taxon>
        <taxon>Strongyloidea</taxon>
        <taxon>Trichostrongylidae</taxon>
        <taxon>Trichostrongylus</taxon>
    </lineage>
</organism>
<evidence type="ECO:0000256" key="3">
    <source>
        <dbReference type="ARBA" id="ARBA00022679"/>
    </source>
</evidence>
<dbReference type="InterPro" id="IPR015712">
    <property type="entry name" value="DNA-dir_RNA_pol_su2"/>
</dbReference>
<dbReference type="FunFam" id="3.90.1100.10:FF:000006">
    <property type="entry name" value="DNA-directed RNA polymerase subunit beta"/>
    <property type="match status" value="1"/>
</dbReference>
<feature type="domain" description="RNA polymerase Rpb2" evidence="14">
    <location>
        <begin position="440"/>
        <end position="504"/>
    </location>
</feature>
<dbReference type="GO" id="GO:0003899">
    <property type="term" value="F:DNA-directed RNA polymerase activity"/>
    <property type="evidence" value="ECO:0007669"/>
    <property type="project" value="UniProtKB-EC"/>
</dbReference>
<keyword evidence="6 9" id="KW-0804">Transcription</keyword>
<dbReference type="PANTHER" id="PTHR20856">
    <property type="entry name" value="DNA-DIRECTED RNA POLYMERASE I SUBUNIT 2"/>
    <property type="match status" value="1"/>
</dbReference>
<dbReference type="InterPro" id="IPR007645">
    <property type="entry name" value="RNA_pol_Rpb2_3"/>
</dbReference>
<proteinExistence type="inferred from homology"/>
<name>A0AAN8J2W1_TRICO</name>
<reference evidence="16 17" key="1">
    <citation type="submission" date="2019-10" db="EMBL/GenBank/DDBJ databases">
        <title>Assembly and Annotation for the nematode Trichostrongylus colubriformis.</title>
        <authorList>
            <person name="Martin J."/>
        </authorList>
    </citation>
    <scope>NUCLEOTIDE SEQUENCE [LARGE SCALE GENOMIC DNA]</scope>
    <source>
        <strain evidence="16">G859</strain>
        <tissue evidence="16">Whole worm</tissue>
    </source>
</reference>
<dbReference type="InterPro" id="IPR037033">
    <property type="entry name" value="DNA-dir_RNAP_su2_hyb_sf"/>
</dbReference>
<dbReference type="InterPro" id="IPR007120">
    <property type="entry name" value="DNA-dir_RNAP_su2_dom"/>
</dbReference>
<keyword evidence="5" id="KW-0862">Zinc</keyword>
<feature type="domain" description="RNA polymerase Rpb2" evidence="11">
    <location>
        <begin position="855"/>
        <end position="939"/>
    </location>
</feature>
<keyword evidence="2 9" id="KW-0240">DNA-directed RNA polymerase</keyword>
<comment type="function">
    <text evidence="9">DNA-dependent RNA polymerase catalyzes the transcription of DNA into RNA using the four ribonucleoside triphosphates as substrates.</text>
</comment>
<evidence type="ECO:0000256" key="2">
    <source>
        <dbReference type="ARBA" id="ARBA00022478"/>
    </source>
</evidence>
<dbReference type="FunFam" id="3.90.1110.10:FF:000006">
    <property type="entry name" value="DNA-directed RNA polymerase subunit beta"/>
    <property type="match status" value="1"/>
</dbReference>
<dbReference type="Gene3D" id="3.90.1110.10">
    <property type="entry name" value="RNA polymerase Rpb2, domain 2"/>
    <property type="match status" value="1"/>
</dbReference>
<dbReference type="Pfam" id="PF04565">
    <property type="entry name" value="RNA_pol_Rpb2_3"/>
    <property type="match status" value="1"/>
</dbReference>
<evidence type="ECO:0000256" key="9">
    <source>
        <dbReference type="RuleBase" id="RU363031"/>
    </source>
</evidence>
<dbReference type="Pfam" id="PF04563">
    <property type="entry name" value="RNA_pol_Rpb2_1"/>
    <property type="match status" value="1"/>
</dbReference>
<evidence type="ECO:0000259" key="14">
    <source>
        <dbReference type="Pfam" id="PF04565"/>
    </source>
</evidence>
<dbReference type="GO" id="GO:0032549">
    <property type="term" value="F:ribonucleoside binding"/>
    <property type="evidence" value="ECO:0007669"/>
    <property type="project" value="InterPro"/>
</dbReference>
<dbReference type="FunFam" id="2.40.270.10:FF:000011">
    <property type="entry name" value="DNA-directed RNA polymerase subunit beta"/>
    <property type="match status" value="1"/>
</dbReference>
<gene>
    <name evidence="16" type="ORF">GCK32_008622</name>
</gene>
<feature type="domain" description="RNA polymerase Rpb2" evidence="12">
    <location>
        <begin position="179"/>
        <end position="365"/>
    </location>
</feature>
<dbReference type="Pfam" id="PF04561">
    <property type="entry name" value="RNA_pol_Rpb2_2"/>
    <property type="match status" value="1"/>
</dbReference>
<evidence type="ECO:0000256" key="5">
    <source>
        <dbReference type="ARBA" id="ARBA00022833"/>
    </source>
</evidence>
<keyword evidence="3 9" id="KW-0808">Transferase</keyword>
<dbReference type="EMBL" id="WIXE01005344">
    <property type="protein sequence ID" value="KAK5982264.1"/>
    <property type="molecule type" value="Genomic_DNA"/>
</dbReference>
<dbReference type="Gene3D" id="2.40.270.10">
    <property type="entry name" value="DNA-directed RNA polymerase, subunit 2, domain 6"/>
    <property type="match status" value="1"/>
</dbReference>
<dbReference type="InterPro" id="IPR007646">
    <property type="entry name" value="RNA_pol_Rpb2_4"/>
</dbReference>
<evidence type="ECO:0000256" key="7">
    <source>
        <dbReference type="ARBA" id="ARBA00048552"/>
    </source>
</evidence>
<dbReference type="Pfam" id="PF04560">
    <property type="entry name" value="RNA_pol_Rpb2_7"/>
    <property type="match status" value="1"/>
</dbReference>
<feature type="domain" description="RNA polymerase Rpb2" evidence="15">
    <location>
        <begin position="541"/>
        <end position="602"/>
    </location>
</feature>
<evidence type="ECO:0000256" key="4">
    <source>
        <dbReference type="ARBA" id="ARBA00022695"/>
    </source>
</evidence>
<evidence type="ECO:0000259" key="11">
    <source>
        <dbReference type="Pfam" id="PF04560"/>
    </source>
</evidence>
<protein>
    <recommendedName>
        <fullName evidence="9">DNA-directed RNA polymerase subunit beta</fullName>
        <ecNumber evidence="9">2.7.7.6</ecNumber>
    </recommendedName>
</protein>
<dbReference type="FunFam" id="3.90.1800.10:FF:000003">
    <property type="entry name" value="DNA-directed RNA polymerase subunit beta"/>
    <property type="match status" value="1"/>
</dbReference>
<dbReference type="Gene3D" id="3.90.1100.10">
    <property type="match status" value="1"/>
</dbReference>
<dbReference type="InterPro" id="IPR007642">
    <property type="entry name" value="RNA_pol_Rpb2_2"/>
</dbReference>
<comment type="caution">
    <text evidence="16">The sequence shown here is derived from an EMBL/GenBank/DDBJ whole genome shotgun (WGS) entry which is preliminary data.</text>
</comment>
<dbReference type="Pfam" id="PF04566">
    <property type="entry name" value="RNA_pol_Rpb2_4"/>
    <property type="match status" value="1"/>
</dbReference>
<dbReference type="EC" id="2.7.7.6" evidence="9"/>
<evidence type="ECO:0000259" key="15">
    <source>
        <dbReference type="Pfam" id="PF04566"/>
    </source>
</evidence>
<dbReference type="CDD" id="cd00653">
    <property type="entry name" value="RNA_pol_B_RPB2"/>
    <property type="match status" value="1"/>
</dbReference>
<dbReference type="SUPFAM" id="SSF64484">
    <property type="entry name" value="beta and beta-prime subunits of DNA dependent RNA-polymerase"/>
    <property type="match status" value="1"/>
</dbReference>
<evidence type="ECO:0000256" key="6">
    <source>
        <dbReference type="ARBA" id="ARBA00023163"/>
    </source>
</evidence>
<dbReference type="GO" id="GO:0000428">
    <property type="term" value="C:DNA-directed RNA polymerase complex"/>
    <property type="evidence" value="ECO:0007669"/>
    <property type="project" value="UniProtKB-KW"/>
</dbReference>
<dbReference type="AlphaFoldDB" id="A0AAN8J2W1"/>
<dbReference type="InterPro" id="IPR007121">
    <property type="entry name" value="RNA_pol_bsu_CS"/>
</dbReference>
<keyword evidence="17" id="KW-1185">Reference proteome</keyword>
<evidence type="ECO:0000313" key="16">
    <source>
        <dbReference type="EMBL" id="KAK5982264.1"/>
    </source>
</evidence>
<evidence type="ECO:0000313" key="17">
    <source>
        <dbReference type="Proteomes" id="UP001331761"/>
    </source>
</evidence>
<dbReference type="InterPro" id="IPR007644">
    <property type="entry name" value="RNA_pol_bsu_protrusion"/>
</dbReference>
<dbReference type="Proteomes" id="UP001331761">
    <property type="component" value="Unassembled WGS sequence"/>
</dbReference>
<evidence type="ECO:0000256" key="8">
    <source>
        <dbReference type="RuleBase" id="RU000434"/>
    </source>
</evidence>
<feature type="domain" description="RNA polymerase beta subunit protrusion" evidence="13">
    <location>
        <begin position="30"/>
        <end position="399"/>
    </location>
</feature>
<dbReference type="FunFam" id="3.90.1100.10:FF:000021">
    <property type="entry name" value="DNA-directed RNA polymerase subunit beta"/>
    <property type="match status" value="1"/>
</dbReference>
<feature type="domain" description="DNA-directed RNA polymerase subunit 2 hybrid-binding" evidence="10">
    <location>
        <begin position="609"/>
        <end position="853"/>
    </location>
</feature>
<dbReference type="Gene3D" id="3.90.1800.10">
    <property type="entry name" value="RNA polymerase alpha subunit dimerisation domain"/>
    <property type="match status" value="1"/>
</dbReference>
<evidence type="ECO:0000259" key="12">
    <source>
        <dbReference type="Pfam" id="PF04561"/>
    </source>
</evidence>